<evidence type="ECO:0000313" key="4">
    <source>
        <dbReference type="EMBL" id="CAC5399877.1"/>
    </source>
</evidence>
<feature type="compositionally biased region" description="Polar residues" evidence="2">
    <location>
        <begin position="862"/>
        <end position="871"/>
    </location>
</feature>
<dbReference type="EMBL" id="CACVKT020006113">
    <property type="protein sequence ID" value="CAC5399877.1"/>
    <property type="molecule type" value="Genomic_DNA"/>
</dbReference>
<feature type="region of interest" description="Disordered" evidence="2">
    <location>
        <begin position="1037"/>
        <end position="1072"/>
    </location>
</feature>
<dbReference type="SMART" id="SM01272">
    <property type="entry name" value="LsmAD"/>
    <property type="match status" value="1"/>
</dbReference>
<name>A0A6J8CWT0_MYTCO</name>
<dbReference type="InterPro" id="IPR045117">
    <property type="entry name" value="ATXN2-like"/>
</dbReference>
<dbReference type="Proteomes" id="UP000507470">
    <property type="component" value="Unassembled WGS sequence"/>
</dbReference>
<evidence type="ECO:0000256" key="2">
    <source>
        <dbReference type="SAM" id="MobiDB-lite"/>
    </source>
</evidence>
<organism evidence="4 5">
    <name type="scientific">Mytilus coruscus</name>
    <name type="common">Sea mussel</name>
    <dbReference type="NCBI Taxonomy" id="42192"/>
    <lineage>
        <taxon>Eukaryota</taxon>
        <taxon>Metazoa</taxon>
        <taxon>Spiralia</taxon>
        <taxon>Lophotrochozoa</taxon>
        <taxon>Mollusca</taxon>
        <taxon>Bivalvia</taxon>
        <taxon>Autobranchia</taxon>
        <taxon>Pteriomorphia</taxon>
        <taxon>Mytilida</taxon>
        <taxon>Mytiloidea</taxon>
        <taxon>Mytilidae</taxon>
        <taxon>Mytilinae</taxon>
        <taxon>Mytilus</taxon>
    </lineage>
</organism>
<dbReference type="PANTHER" id="PTHR12854:SF7">
    <property type="entry name" value="ATAXIN-2 HOMOLOG"/>
    <property type="match status" value="1"/>
</dbReference>
<feature type="compositionally biased region" description="Basic and acidic residues" evidence="2">
    <location>
        <begin position="645"/>
        <end position="673"/>
    </location>
</feature>
<dbReference type="PROSITE" id="PS52002">
    <property type="entry name" value="SM"/>
    <property type="match status" value="1"/>
</dbReference>
<dbReference type="Pfam" id="PF06741">
    <property type="entry name" value="LsmAD"/>
    <property type="match status" value="1"/>
</dbReference>
<evidence type="ECO:0000256" key="1">
    <source>
        <dbReference type="ARBA" id="ARBA00007503"/>
    </source>
</evidence>
<feature type="region of interest" description="Disordered" evidence="2">
    <location>
        <begin position="223"/>
        <end position="459"/>
    </location>
</feature>
<feature type="compositionally biased region" description="Basic and acidic residues" evidence="2">
    <location>
        <begin position="699"/>
        <end position="710"/>
    </location>
</feature>
<feature type="region of interest" description="Disordered" evidence="2">
    <location>
        <begin position="856"/>
        <end position="961"/>
    </location>
</feature>
<feature type="compositionally biased region" description="Basic and acidic residues" evidence="2">
    <location>
        <begin position="223"/>
        <end position="238"/>
    </location>
</feature>
<comment type="similarity">
    <text evidence="1">Belongs to the ataxin-2 family.</text>
</comment>
<feature type="compositionally biased region" description="Low complexity" evidence="2">
    <location>
        <begin position="899"/>
        <end position="911"/>
    </location>
</feature>
<dbReference type="GO" id="GO:0010494">
    <property type="term" value="C:cytoplasmic stress granule"/>
    <property type="evidence" value="ECO:0007669"/>
    <property type="project" value="TreeGrafter"/>
</dbReference>
<evidence type="ECO:0000259" key="3">
    <source>
        <dbReference type="PROSITE" id="PS52002"/>
    </source>
</evidence>
<feature type="compositionally biased region" description="Basic and acidic residues" evidence="2">
    <location>
        <begin position="582"/>
        <end position="597"/>
    </location>
</feature>
<dbReference type="InterPro" id="IPR009604">
    <property type="entry name" value="LsmAD_domain"/>
</dbReference>
<feature type="domain" description="Sm" evidence="3">
    <location>
        <begin position="42"/>
        <end position="120"/>
    </location>
</feature>
<dbReference type="InterPro" id="IPR025852">
    <property type="entry name" value="SM_dom_ATX"/>
</dbReference>
<feature type="compositionally biased region" description="Gly residues" evidence="2">
    <location>
        <begin position="159"/>
        <end position="171"/>
    </location>
</feature>
<proteinExistence type="inferred from homology"/>
<dbReference type="PANTHER" id="PTHR12854">
    <property type="entry name" value="ATAXIN 2-RELATED"/>
    <property type="match status" value="1"/>
</dbReference>
<dbReference type="OrthoDB" id="2275718at2759"/>
<dbReference type="InterPro" id="IPR047575">
    <property type="entry name" value="Sm"/>
</dbReference>
<dbReference type="Pfam" id="PF14438">
    <property type="entry name" value="SM-ATX"/>
    <property type="match status" value="1"/>
</dbReference>
<feature type="compositionally biased region" description="Basic residues" evidence="2">
    <location>
        <begin position="1"/>
        <end position="12"/>
    </location>
</feature>
<gene>
    <name evidence="4" type="ORF">MCOR_34103</name>
</gene>
<protein>
    <submittedName>
        <fullName evidence="4">ATXN2_2L</fullName>
    </submittedName>
</protein>
<feature type="region of interest" description="Disordered" evidence="2">
    <location>
        <begin position="150"/>
        <end position="178"/>
    </location>
</feature>
<dbReference type="GO" id="GO:0003729">
    <property type="term" value="F:mRNA binding"/>
    <property type="evidence" value="ECO:0007669"/>
    <property type="project" value="TreeGrafter"/>
</dbReference>
<feature type="region of interest" description="Disordered" evidence="2">
    <location>
        <begin position="482"/>
        <end position="751"/>
    </location>
</feature>
<dbReference type="GO" id="GO:0034063">
    <property type="term" value="P:stress granule assembly"/>
    <property type="evidence" value="ECO:0007669"/>
    <property type="project" value="TreeGrafter"/>
</dbReference>
<accession>A0A6J8CWT0</accession>
<reference evidence="4 5" key="1">
    <citation type="submission" date="2020-06" db="EMBL/GenBank/DDBJ databases">
        <authorList>
            <person name="Li R."/>
            <person name="Bekaert M."/>
        </authorList>
    </citation>
    <scope>NUCLEOTIDE SEQUENCE [LARGE SCALE GENOMIC DNA]</scope>
    <source>
        <strain evidence="5">wild</strain>
    </source>
</reference>
<feature type="compositionally biased region" description="Low complexity" evidence="2">
    <location>
        <begin position="681"/>
        <end position="695"/>
    </location>
</feature>
<dbReference type="Gene3D" id="2.30.30.100">
    <property type="match status" value="1"/>
</dbReference>
<keyword evidence="5" id="KW-1185">Reference proteome</keyword>
<feature type="region of interest" description="Disordered" evidence="2">
    <location>
        <begin position="1"/>
        <end position="22"/>
    </location>
</feature>
<evidence type="ECO:0000313" key="5">
    <source>
        <dbReference type="Proteomes" id="UP000507470"/>
    </source>
</evidence>
<dbReference type="AlphaFoldDB" id="A0A6J8CWT0"/>
<sequence length="1072" mass="117787">MMNSQKRNRTHRPNTNTGNRVTKARGSFDKNVISEGIFTNPRFTYIATSLVGCCVQLQVKNGKCYEGILKTCSPKMDVVLEMAHKVDDTGNNNIPSRELVQEKIIFNCVDILMITAVDVDLDYAVKDTFTDTAITKQNGVADKELRELTPWEPEESETQGGGGLHEGGGASNGWDADDMFSTNERQFNVKSTYDDSLHQYTVPLEKRDTKEYREKEERAALLAQEIEKSDGYRQRTDLENNGEGDNEESKFSAVVRPDNAGPNPGKYVPPGKRNQYNQQRNLRHGAPPNRLPVHQPPPQPTAPRLAAQHSREDYKVNGNVLPPKLRSDGKADEVQSFPPKLISDGKTDEVQSFPPKLISDGKADEVHSFPPKLISDGKADEVQSFPPKLISDGKADEVQSFPPKLISDGKADEVQSFPPKLISDGKADEVQSFPPKLISDGKADEVQSFPPKLISDGKADKVQSFPPKLIFDGKADEVHSFPPKLISDGKADEVQSFPPKLISDGKADEVQSFPPKLISDGKADEVQSFPPKLISDGKADEVQSFPPKLISDGKADKVQSFPPKLISDGKADEVQSFPPKLISDDVKEEVKVEEKDNTSPVPDSAGPTESIHTSPVSKIDKKNSTPKAQNALIQDLKDFSVNFKLSEDSKETKKSPEKVEKTEQKEELEEKTKSPPPPVPTTSAALPVVVPATTLDPPQSKEEPKPETNDILKNSSLNPHAKSFVLNPNAKSFQPKQYPQQVPTPPRPQTQSPIIQPMPPAMFQPVIFQTQLGQQMQQQQRPQPKRAVVSIHPPRTDFTAAAAQAATGAPLLAHTNYSAVQYTPFMMPQPASYQVGQVMPMPSATPAAGPRMMTPPSGATMDMSQQPSGHTMFTVGQHGPMPAHIQHQPYHNPQPAHIGPHPGQQNQQNHPAPSPVQHVVTSSQSHPPTSTPQPHNPYQQMSIQGHPPLQPSPHNPASPQTVHMPAVQYQFPLQMQGANNQVMSQTHPPTSVPHSIHSHMQPQFVMMPHPHNQHNQQNQQFPAHHLGQTPMVHQAGVPTLQNTQPGTHPQFIPQVPPTQGAPPSIQNFQPNH</sequence>